<dbReference type="RefSeq" id="WP_019958399.1">
    <property type="nucleotide sequence ID" value="NZ_CP091512.1"/>
</dbReference>
<keyword evidence="1" id="KW-0812">Transmembrane</keyword>
<reference evidence="2" key="1">
    <citation type="submission" date="2021-12" db="EMBL/GenBank/DDBJ databases">
        <authorList>
            <person name="Veyrier F.J."/>
        </authorList>
    </citation>
    <scope>NUCLEOTIDE SEQUENCE</scope>
    <source>
        <strain evidence="2">SAG 1488-6</strain>
    </source>
</reference>
<keyword evidence="1" id="KW-1133">Transmembrane helix</keyword>
<dbReference type="EMBL" id="CP091512">
    <property type="protein sequence ID" value="UOO91633.1"/>
    <property type="molecule type" value="Genomic_DNA"/>
</dbReference>
<accession>A0ABY4E8G1</accession>
<gene>
    <name evidence="2" type="ORF">LVJ81_08235</name>
</gene>
<evidence type="ECO:0000256" key="1">
    <source>
        <dbReference type="SAM" id="Phobius"/>
    </source>
</evidence>
<dbReference type="NCBIfam" id="NF042413">
    <property type="entry name" value="NGO_0222_fam"/>
    <property type="match status" value="1"/>
</dbReference>
<protein>
    <submittedName>
        <fullName evidence="2">Uncharacterized protein</fullName>
    </submittedName>
</protein>
<keyword evidence="1" id="KW-0472">Membrane</keyword>
<dbReference type="InterPro" id="IPR049967">
    <property type="entry name" value="NGO_0222-like"/>
</dbReference>
<proteinExistence type="predicted"/>
<reference evidence="2" key="2">
    <citation type="journal article" date="2022" name="Res Sq">
        <title>Evolution of multicellular longitudinally dividing oral cavity symbionts (Neisseriaceae).</title>
        <authorList>
            <person name="Nyongesa S."/>
            <person name="Weber P."/>
            <person name="Bernet E."/>
            <person name="Pullido F."/>
            <person name="Nieckarz M."/>
            <person name="Delaby M."/>
            <person name="Nieves C."/>
            <person name="Viehboeck T."/>
            <person name="Krause N."/>
            <person name="Rivera-Millot A."/>
            <person name="Nakamura A."/>
            <person name="Vischer N."/>
            <person name="VanNieuwenhze M."/>
            <person name="Brun Y."/>
            <person name="Cava F."/>
            <person name="Bulgheresi S."/>
            <person name="Veyrier F."/>
        </authorList>
    </citation>
    <scope>NUCLEOTIDE SEQUENCE</scope>
    <source>
        <strain evidence="2">SAG 1488-6</strain>
    </source>
</reference>
<evidence type="ECO:0000313" key="2">
    <source>
        <dbReference type="EMBL" id="UOO91633.1"/>
    </source>
</evidence>
<dbReference type="Proteomes" id="UP000832034">
    <property type="component" value="Chromosome"/>
</dbReference>
<sequence length="82" mass="9416">MKINPLRRALLAVLLFTILFALLMVTAAYLWTHDGQRMAMVCFIAAFIAMLCQIGSFMLFVRHKQLQAMARKQKENQNAQSQ</sequence>
<organism evidence="2 3">
    <name type="scientific">Vitreoscilla stercoraria</name>
    <dbReference type="NCBI Taxonomy" id="61"/>
    <lineage>
        <taxon>Bacteria</taxon>
        <taxon>Pseudomonadati</taxon>
        <taxon>Pseudomonadota</taxon>
        <taxon>Betaproteobacteria</taxon>
        <taxon>Neisseriales</taxon>
        <taxon>Neisseriaceae</taxon>
        <taxon>Vitreoscilla</taxon>
    </lineage>
</organism>
<keyword evidence="3" id="KW-1185">Reference proteome</keyword>
<feature type="transmembrane region" description="Helical" evidence="1">
    <location>
        <begin position="37"/>
        <end position="61"/>
    </location>
</feature>
<evidence type="ECO:0000313" key="3">
    <source>
        <dbReference type="Proteomes" id="UP000832034"/>
    </source>
</evidence>
<name>A0ABY4E8G1_VITST</name>